<feature type="transmembrane region" description="Helical" evidence="1">
    <location>
        <begin position="231"/>
        <end position="251"/>
    </location>
</feature>
<gene>
    <name evidence="3" type="ORF">MIND_01349700</name>
</gene>
<dbReference type="OrthoDB" id="2686513at2759"/>
<reference evidence="3" key="1">
    <citation type="submission" date="2020-05" db="EMBL/GenBank/DDBJ databases">
        <title>Mycena genomes resolve the evolution of fungal bioluminescence.</title>
        <authorList>
            <person name="Tsai I.J."/>
        </authorList>
    </citation>
    <scope>NUCLEOTIDE SEQUENCE</scope>
    <source>
        <strain evidence="3">171206Taipei</strain>
    </source>
</reference>
<organism evidence="3 4">
    <name type="scientific">Mycena indigotica</name>
    <dbReference type="NCBI Taxonomy" id="2126181"/>
    <lineage>
        <taxon>Eukaryota</taxon>
        <taxon>Fungi</taxon>
        <taxon>Dikarya</taxon>
        <taxon>Basidiomycota</taxon>
        <taxon>Agaricomycotina</taxon>
        <taxon>Agaricomycetes</taxon>
        <taxon>Agaricomycetidae</taxon>
        <taxon>Agaricales</taxon>
        <taxon>Marasmiineae</taxon>
        <taxon>Mycenaceae</taxon>
        <taxon>Mycena</taxon>
    </lineage>
</organism>
<protein>
    <recommendedName>
        <fullName evidence="2">DUF6533 domain-containing protein</fullName>
    </recommendedName>
</protein>
<accession>A0A8H6RXU6</accession>
<feature type="transmembrane region" description="Helical" evidence="1">
    <location>
        <begin position="111"/>
        <end position="130"/>
    </location>
</feature>
<name>A0A8H6RXU6_9AGAR</name>
<keyword evidence="4" id="KW-1185">Reference proteome</keyword>
<proteinExistence type="predicted"/>
<evidence type="ECO:0000313" key="4">
    <source>
        <dbReference type="Proteomes" id="UP000636479"/>
    </source>
</evidence>
<dbReference type="AlphaFoldDB" id="A0A8H6RXU6"/>
<sequence>MAADGDGSHQFDAVTIAFDLRMHNYLALPAMTFLFWDHALTFGVLLPLPRPPHAHYQHATGDEIRFLWRRKKTMSTYCFFLNRYIAFFGDIAVIYFTFYSIPAEECRSVNFFRQILLIVNQSLICMLLTLRIYALYGRESKLWMYLVAAACGLLGLGLWGISGRHSYPLPDVEGCHLGNSFDTGVHLAVPWLALFTYDCMIAVSLFWKSFSAMKSSGGRDMTLLTLLVRDGAMYFVAMASANLGNILTFYLCDDLLRGSLSTLASCLSVTMMSRLMLNLHAVESKGIFSTIATVQYYRKHANAHSTTDGEWSPVVELDTLWTRDMERSAYILSQSDETMSR</sequence>
<feature type="transmembrane region" description="Helical" evidence="1">
    <location>
        <begin position="26"/>
        <end position="48"/>
    </location>
</feature>
<keyword evidence="1" id="KW-0472">Membrane</keyword>
<dbReference type="Proteomes" id="UP000636479">
    <property type="component" value="Unassembled WGS sequence"/>
</dbReference>
<feature type="domain" description="DUF6533" evidence="2">
    <location>
        <begin position="61"/>
        <end position="87"/>
    </location>
</feature>
<dbReference type="EMBL" id="JACAZF010000016">
    <property type="protein sequence ID" value="KAF7289760.1"/>
    <property type="molecule type" value="Genomic_DNA"/>
</dbReference>
<dbReference type="RefSeq" id="XP_037213489.1">
    <property type="nucleotide sequence ID" value="XM_037369933.1"/>
</dbReference>
<keyword evidence="1" id="KW-1133">Transmembrane helix</keyword>
<evidence type="ECO:0000256" key="1">
    <source>
        <dbReference type="SAM" id="Phobius"/>
    </source>
</evidence>
<feature type="transmembrane region" description="Helical" evidence="1">
    <location>
        <begin position="77"/>
        <end position="99"/>
    </location>
</feature>
<dbReference type="GeneID" id="59352449"/>
<comment type="caution">
    <text evidence="3">The sequence shown here is derived from an EMBL/GenBank/DDBJ whole genome shotgun (WGS) entry which is preliminary data.</text>
</comment>
<evidence type="ECO:0000259" key="2">
    <source>
        <dbReference type="Pfam" id="PF20151"/>
    </source>
</evidence>
<feature type="transmembrane region" description="Helical" evidence="1">
    <location>
        <begin position="142"/>
        <end position="161"/>
    </location>
</feature>
<feature type="transmembrane region" description="Helical" evidence="1">
    <location>
        <begin position="188"/>
        <end position="210"/>
    </location>
</feature>
<dbReference type="InterPro" id="IPR045340">
    <property type="entry name" value="DUF6533"/>
</dbReference>
<evidence type="ECO:0000313" key="3">
    <source>
        <dbReference type="EMBL" id="KAF7289760.1"/>
    </source>
</evidence>
<dbReference type="Pfam" id="PF20151">
    <property type="entry name" value="DUF6533"/>
    <property type="match status" value="1"/>
</dbReference>
<keyword evidence="1" id="KW-0812">Transmembrane</keyword>